<keyword evidence="8" id="KW-1185">Reference proteome</keyword>
<keyword evidence="7" id="KW-0762">Sugar transport</keyword>
<dbReference type="GO" id="GO:0022857">
    <property type="term" value="F:transmembrane transporter activity"/>
    <property type="evidence" value="ECO:0007669"/>
    <property type="project" value="InterPro"/>
</dbReference>
<keyword evidence="7" id="KW-0813">Transport</keyword>
<evidence type="ECO:0000256" key="3">
    <source>
        <dbReference type="ARBA" id="ARBA00022692"/>
    </source>
</evidence>
<dbReference type="PANTHER" id="PTHR32196:SF72">
    <property type="entry name" value="RIBOSE IMPORT PERMEASE PROTEIN RBSC"/>
    <property type="match status" value="1"/>
</dbReference>
<evidence type="ECO:0000256" key="2">
    <source>
        <dbReference type="ARBA" id="ARBA00022475"/>
    </source>
</evidence>
<dbReference type="AlphaFoldDB" id="A0A0S7BSV5"/>
<dbReference type="Proteomes" id="UP000053370">
    <property type="component" value="Unassembled WGS sequence"/>
</dbReference>
<accession>A0A0S7BSV5</accession>
<feature type="transmembrane region" description="Helical" evidence="6">
    <location>
        <begin position="169"/>
        <end position="192"/>
    </location>
</feature>
<dbReference type="GO" id="GO:0005886">
    <property type="term" value="C:plasma membrane"/>
    <property type="evidence" value="ECO:0007669"/>
    <property type="project" value="UniProtKB-SubCell"/>
</dbReference>
<feature type="transmembrane region" description="Helical" evidence="6">
    <location>
        <begin position="131"/>
        <end position="149"/>
    </location>
</feature>
<keyword evidence="3 6" id="KW-0812">Transmembrane</keyword>
<keyword evidence="5 6" id="KW-0472">Membrane</keyword>
<dbReference type="PATRIC" id="fig|1678840.3.peg.1822"/>
<evidence type="ECO:0000256" key="1">
    <source>
        <dbReference type="ARBA" id="ARBA00004651"/>
    </source>
</evidence>
<evidence type="ECO:0000313" key="8">
    <source>
        <dbReference type="Proteomes" id="UP000053370"/>
    </source>
</evidence>
<dbReference type="Pfam" id="PF02653">
    <property type="entry name" value="BPD_transp_2"/>
    <property type="match status" value="1"/>
</dbReference>
<feature type="transmembrane region" description="Helical" evidence="6">
    <location>
        <begin position="259"/>
        <end position="289"/>
    </location>
</feature>
<gene>
    <name evidence="7" type="ORF">ATC1_13521</name>
</gene>
<feature type="transmembrane region" description="Helical" evidence="6">
    <location>
        <begin position="89"/>
        <end position="119"/>
    </location>
</feature>
<dbReference type="CDD" id="cd06579">
    <property type="entry name" value="TM_PBP1_transp_AraH_like"/>
    <property type="match status" value="1"/>
</dbReference>
<evidence type="ECO:0000313" key="7">
    <source>
        <dbReference type="EMBL" id="GAP40545.1"/>
    </source>
</evidence>
<feature type="transmembrane region" description="Helical" evidence="6">
    <location>
        <begin position="25"/>
        <end position="46"/>
    </location>
</feature>
<organism evidence="7">
    <name type="scientific">Flexilinea flocculi</name>
    <dbReference type="NCBI Taxonomy" id="1678840"/>
    <lineage>
        <taxon>Bacteria</taxon>
        <taxon>Bacillati</taxon>
        <taxon>Chloroflexota</taxon>
        <taxon>Anaerolineae</taxon>
        <taxon>Anaerolineales</taxon>
        <taxon>Anaerolineaceae</taxon>
        <taxon>Flexilinea</taxon>
    </lineage>
</organism>
<evidence type="ECO:0000256" key="4">
    <source>
        <dbReference type="ARBA" id="ARBA00022989"/>
    </source>
</evidence>
<keyword evidence="2" id="KW-1003">Cell membrane</keyword>
<proteinExistence type="predicted"/>
<reference evidence="7" key="1">
    <citation type="journal article" date="2015" name="Genome Announc.">
        <title>Draft Genome Sequence of Anaerolineae Strain TC1, a Novel Isolate from a Methanogenic Wastewater Treatment System.</title>
        <authorList>
            <person name="Matsuura N."/>
            <person name="Tourlousse D.M."/>
            <person name="Sun L."/>
            <person name="Toyonaga M."/>
            <person name="Kuroda K."/>
            <person name="Ohashi A."/>
            <person name="Cruz R."/>
            <person name="Yamaguchi T."/>
            <person name="Sekiguchi Y."/>
        </authorList>
    </citation>
    <scope>NUCLEOTIDE SEQUENCE [LARGE SCALE GENOMIC DNA]</scope>
    <source>
        <strain evidence="7">TC1</strain>
    </source>
</reference>
<evidence type="ECO:0000256" key="6">
    <source>
        <dbReference type="SAM" id="Phobius"/>
    </source>
</evidence>
<dbReference type="OrthoDB" id="368246at2"/>
<evidence type="ECO:0000256" key="5">
    <source>
        <dbReference type="ARBA" id="ARBA00023136"/>
    </source>
</evidence>
<protein>
    <submittedName>
        <fullName evidence="7">Predicted ABC-type sugar transport system, permease component</fullName>
    </submittedName>
</protein>
<comment type="subcellular location">
    <subcellularLocation>
        <location evidence="1">Cell membrane</location>
        <topology evidence="1">Multi-pass membrane protein</topology>
    </subcellularLocation>
</comment>
<dbReference type="STRING" id="1678840.ATC1_13521"/>
<feature type="transmembrane region" description="Helical" evidence="6">
    <location>
        <begin position="58"/>
        <end position="77"/>
    </location>
</feature>
<feature type="transmembrane region" description="Helical" evidence="6">
    <location>
        <begin position="220"/>
        <end position="239"/>
    </location>
</feature>
<dbReference type="EMBL" id="DF968181">
    <property type="protein sequence ID" value="GAP40545.1"/>
    <property type="molecule type" value="Genomic_DNA"/>
</dbReference>
<feature type="transmembrane region" description="Helical" evidence="6">
    <location>
        <begin position="301"/>
        <end position="320"/>
    </location>
</feature>
<dbReference type="PANTHER" id="PTHR32196">
    <property type="entry name" value="ABC TRANSPORTER PERMEASE PROTEIN YPHD-RELATED-RELATED"/>
    <property type="match status" value="1"/>
</dbReference>
<sequence length="327" mass="34060">MNKSIGVNSNYLKKNPVSTFVKNNLGILIGLLALCVVLTFTTDYFMTGKNLLTVLRQICINVLLAFGMTFVLIVGGIDLTVGSVVGASGVAVVMLIEAGFPIALAVLLALFLGGLVGLINGVIVAYTGMPAFIVTLSMQGVVRGIAYIITDGRSVASTNKVFTTIGNSYLVGIPVPIYIVVVVMLVISVILYRTRFGRRMYAIGGNATAAKFTGIKLNGLVVRVYIISALLSALAGIILASRMYSGQPTAGQGYESDAIAAAVLGGTSFTGGIGTISGTLIGALVIGVLSNGLNLLHISSYVQMVIKGIVIIMAVGIDLFKNRNNSK</sequence>
<dbReference type="InterPro" id="IPR001851">
    <property type="entry name" value="ABC_transp_permease"/>
</dbReference>
<name>A0A0S7BSV5_9CHLR</name>
<dbReference type="RefSeq" id="WP_062279936.1">
    <property type="nucleotide sequence ID" value="NZ_DF968181.1"/>
</dbReference>
<keyword evidence="4 6" id="KW-1133">Transmembrane helix</keyword>